<dbReference type="PANTHER" id="PTHR41260:SF1">
    <property type="entry name" value="PROTEIN ECSC"/>
    <property type="match status" value="1"/>
</dbReference>
<dbReference type="OrthoDB" id="2040879at2"/>
<organism evidence="1 2">
    <name type="scientific">Slackia isoflavoniconvertens</name>
    <dbReference type="NCBI Taxonomy" id="572010"/>
    <lineage>
        <taxon>Bacteria</taxon>
        <taxon>Bacillati</taxon>
        <taxon>Actinomycetota</taxon>
        <taxon>Coriobacteriia</taxon>
        <taxon>Eggerthellales</taxon>
        <taxon>Eggerthellaceae</taxon>
        <taxon>Slackia</taxon>
    </lineage>
</organism>
<dbReference type="EMBL" id="QIBZ01000005">
    <property type="protein sequence ID" value="RNM35899.1"/>
    <property type="molecule type" value="Genomic_DNA"/>
</dbReference>
<dbReference type="Proteomes" id="UP000271472">
    <property type="component" value="Unassembled WGS sequence"/>
</dbReference>
<protein>
    <submittedName>
        <fullName evidence="1">EcsC protein</fullName>
    </submittedName>
</protein>
<evidence type="ECO:0000313" key="1">
    <source>
        <dbReference type="EMBL" id="RNM35899.1"/>
    </source>
</evidence>
<accession>A0A3N0IFQ3</accession>
<gene>
    <name evidence="1" type="ORF">DMP05_03975</name>
</gene>
<proteinExistence type="predicted"/>
<sequence>MKNSGLLGRLAAGVADAADAGAKAVNAGAEAIKAGAKRTHQAFGGEYGETFEGNLVAEDGSYIMPDPALDEREFNEIETLAKRYEKLTSPGALAKAGKQIGEALPAPVKDLANKAGKAAKDTLNGLTEQELMANAIKAAAEGFGELEKQAAKASVSREYVISRINEGKQEEKVSSLSEICLLRAYDVAAVSANERLHHMGIALAEGGGTGAAGFWGLPANLALSMLIYFRAVQSVAMFYGYDVKDDPSELVIASEVFQSALAPKAKVDAASEYIGKVLVYAEAAAVKQTVKKGWSAMVEQGGAALAIAQIRALAHGAARKAVENGGKKALEAGVFKKALTQIGQKMTLETVGKMVPVIGAGFGALFDTAQMKRILDFADLFYHKRFIVEKDQRARALVERSPEPPASEDPAYTGE</sequence>
<evidence type="ECO:0000313" key="2">
    <source>
        <dbReference type="Proteomes" id="UP000271472"/>
    </source>
</evidence>
<dbReference type="Pfam" id="PF12787">
    <property type="entry name" value="EcsC"/>
    <property type="match status" value="1"/>
</dbReference>
<comment type="caution">
    <text evidence="1">The sequence shown here is derived from an EMBL/GenBank/DDBJ whole genome shotgun (WGS) entry which is preliminary data.</text>
</comment>
<name>A0A3N0IFQ3_9ACTN</name>
<reference evidence="2" key="1">
    <citation type="submission" date="2018-05" db="EMBL/GenBank/DDBJ databases">
        <title>Genome Sequencing of selected type strains of the family Eggerthellaceae.</title>
        <authorList>
            <person name="Danylec N."/>
            <person name="Stoll D.A."/>
            <person name="Doetsch A."/>
            <person name="Huch M."/>
        </authorList>
    </citation>
    <scope>NUCLEOTIDE SEQUENCE [LARGE SCALE GENOMIC DNA]</scope>
    <source>
        <strain evidence="2">DSM 22006</strain>
    </source>
</reference>
<dbReference type="InterPro" id="IPR024787">
    <property type="entry name" value="EcsC"/>
</dbReference>
<dbReference type="PANTHER" id="PTHR41260">
    <property type="entry name" value="PROTEIN ECSC"/>
    <property type="match status" value="1"/>
</dbReference>
<keyword evidence="2" id="KW-1185">Reference proteome</keyword>
<dbReference type="AlphaFoldDB" id="A0A3N0IFQ3"/>